<evidence type="ECO:0000313" key="3">
    <source>
        <dbReference type="EMBL" id="KZP18054.1"/>
    </source>
</evidence>
<feature type="transmembrane region" description="Helical" evidence="2">
    <location>
        <begin position="61"/>
        <end position="79"/>
    </location>
</feature>
<dbReference type="OrthoDB" id="3268450at2759"/>
<proteinExistence type="predicted"/>
<feature type="compositionally biased region" description="Basic and acidic residues" evidence="1">
    <location>
        <begin position="1"/>
        <end position="12"/>
    </location>
</feature>
<keyword evidence="2" id="KW-0812">Transmembrane</keyword>
<gene>
    <name evidence="3" type="ORF">FIBSPDRAFT_1046432</name>
</gene>
<accession>A0A166GQ60</accession>
<dbReference type="EMBL" id="KV417576">
    <property type="protein sequence ID" value="KZP18054.1"/>
    <property type="molecule type" value="Genomic_DNA"/>
</dbReference>
<evidence type="ECO:0000313" key="4">
    <source>
        <dbReference type="Proteomes" id="UP000076532"/>
    </source>
</evidence>
<feature type="transmembrane region" description="Helical" evidence="2">
    <location>
        <begin position="91"/>
        <end position="109"/>
    </location>
</feature>
<dbReference type="Proteomes" id="UP000076532">
    <property type="component" value="Unassembled WGS sequence"/>
</dbReference>
<keyword evidence="2" id="KW-1133">Transmembrane helix</keyword>
<protein>
    <submittedName>
        <fullName evidence="3">Uncharacterized protein</fullName>
    </submittedName>
</protein>
<feature type="transmembrane region" description="Helical" evidence="2">
    <location>
        <begin position="174"/>
        <end position="195"/>
    </location>
</feature>
<reference evidence="3 4" key="1">
    <citation type="journal article" date="2016" name="Mol. Biol. Evol.">
        <title>Comparative Genomics of Early-Diverging Mushroom-Forming Fungi Provides Insights into the Origins of Lignocellulose Decay Capabilities.</title>
        <authorList>
            <person name="Nagy L.G."/>
            <person name="Riley R."/>
            <person name="Tritt A."/>
            <person name="Adam C."/>
            <person name="Daum C."/>
            <person name="Floudas D."/>
            <person name="Sun H."/>
            <person name="Yadav J.S."/>
            <person name="Pangilinan J."/>
            <person name="Larsson K.H."/>
            <person name="Matsuura K."/>
            <person name="Barry K."/>
            <person name="Labutti K."/>
            <person name="Kuo R."/>
            <person name="Ohm R.A."/>
            <person name="Bhattacharya S.S."/>
            <person name="Shirouzu T."/>
            <person name="Yoshinaga Y."/>
            <person name="Martin F.M."/>
            <person name="Grigoriev I.V."/>
            <person name="Hibbett D.S."/>
        </authorList>
    </citation>
    <scope>NUCLEOTIDE SEQUENCE [LARGE SCALE GENOMIC DNA]</scope>
    <source>
        <strain evidence="3 4">CBS 109695</strain>
    </source>
</reference>
<dbReference type="AlphaFoldDB" id="A0A166GQ60"/>
<keyword evidence="2" id="KW-0472">Membrane</keyword>
<keyword evidence="4" id="KW-1185">Reference proteome</keyword>
<feature type="transmembrane region" description="Helical" evidence="2">
    <location>
        <begin position="280"/>
        <end position="300"/>
    </location>
</feature>
<feature type="transmembrane region" description="Helical" evidence="2">
    <location>
        <begin position="201"/>
        <end position="220"/>
    </location>
</feature>
<evidence type="ECO:0000256" key="2">
    <source>
        <dbReference type="SAM" id="Phobius"/>
    </source>
</evidence>
<organism evidence="3 4">
    <name type="scientific">Athelia psychrophila</name>
    <dbReference type="NCBI Taxonomy" id="1759441"/>
    <lineage>
        <taxon>Eukaryota</taxon>
        <taxon>Fungi</taxon>
        <taxon>Dikarya</taxon>
        <taxon>Basidiomycota</taxon>
        <taxon>Agaricomycotina</taxon>
        <taxon>Agaricomycetes</taxon>
        <taxon>Agaricomycetidae</taxon>
        <taxon>Atheliales</taxon>
        <taxon>Atheliaceae</taxon>
        <taxon>Athelia</taxon>
    </lineage>
</organism>
<feature type="transmembrane region" description="Helical" evidence="2">
    <location>
        <begin position="312"/>
        <end position="340"/>
    </location>
</feature>
<sequence>MESDIADQHNDDPPPMVLDTSPSAPGASKFLHGAQATSLPDISSRPVTPDLPLLRAPITPYRMLNVVLLLGLGIPKAVFSAKGQSVIAGDLDWAGALVAALFLYVLGWWESVDDLPWCQWFFHKDLSRPTFDLVKENTLPLFVLQCFIVPVLHVWLGVGAFSIMVGLIASEELFATRMILGVALAATSVMAVLPVTVYSKFVHNVAQCVIPYVAVVVLIAREESFKTCIICGAALAAIPTRAFLPVIDYTKSGFQLMPSMVAFAGMVVIIAYQESFATRMILGGILAAISAITVLLVTDFTKFLRNVSPDVAVFVVVVVFIAHAESFATRLILGVVLAVYSREAVTNYTRFSIPFVRRALHLPGWDKP</sequence>
<evidence type="ECO:0000256" key="1">
    <source>
        <dbReference type="SAM" id="MobiDB-lite"/>
    </source>
</evidence>
<feature type="transmembrane region" description="Helical" evidence="2">
    <location>
        <begin position="253"/>
        <end position="273"/>
    </location>
</feature>
<feature type="transmembrane region" description="Helical" evidence="2">
    <location>
        <begin position="227"/>
        <end position="247"/>
    </location>
</feature>
<feature type="region of interest" description="Disordered" evidence="1">
    <location>
        <begin position="1"/>
        <end position="25"/>
    </location>
</feature>
<feature type="transmembrane region" description="Helical" evidence="2">
    <location>
        <begin position="142"/>
        <end position="167"/>
    </location>
</feature>
<name>A0A166GQ60_9AGAM</name>